<feature type="compositionally biased region" description="Gly residues" evidence="1">
    <location>
        <begin position="474"/>
        <end position="483"/>
    </location>
</feature>
<proteinExistence type="predicted"/>
<feature type="compositionally biased region" description="Polar residues" evidence="1">
    <location>
        <begin position="264"/>
        <end position="277"/>
    </location>
</feature>
<feature type="compositionally biased region" description="Basic residues" evidence="1">
    <location>
        <begin position="225"/>
        <end position="235"/>
    </location>
</feature>
<comment type="caution">
    <text evidence="2">The sequence shown here is derived from an EMBL/GenBank/DDBJ whole genome shotgun (WGS) entry which is preliminary data.</text>
</comment>
<feature type="compositionally biased region" description="Low complexity" evidence="1">
    <location>
        <begin position="35"/>
        <end position="46"/>
    </location>
</feature>
<feature type="region of interest" description="Disordered" evidence="1">
    <location>
        <begin position="20"/>
        <end position="50"/>
    </location>
</feature>
<dbReference type="AlphaFoldDB" id="A0A9D4CVB6"/>
<evidence type="ECO:0000256" key="1">
    <source>
        <dbReference type="SAM" id="MobiDB-lite"/>
    </source>
</evidence>
<dbReference type="Proteomes" id="UP000828390">
    <property type="component" value="Unassembled WGS sequence"/>
</dbReference>
<gene>
    <name evidence="2" type="ORF">DPMN_040451</name>
</gene>
<evidence type="ECO:0000313" key="2">
    <source>
        <dbReference type="EMBL" id="KAH3734012.1"/>
    </source>
</evidence>
<feature type="region of interest" description="Disordered" evidence="1">
    <location>
        <begin position="442"/>
        <end position="486"/>
    </location>
</feature>
<feature type="compositionally biased region" description="Acidic residues" evidence="1">
    <location>
        <begin position="242"/>
        <end position="256"/>
    </location>
</feature>
<evidence type="ECO:0000313" key="3">
    <source>
        <dbReference type="Proteomes" id="UP000828390"/>
    </source>
</evidence>
<feature type="region of interest" description="Disordered" evidence="1">
    <location>
        <begin position="547"/>
        <end position="602"/>
    </location>
</feature>
<reference evidence="2" key="2">
    <citation type="submission" date="2020-11" db="EMBL/GenBank/DDBJ databases">
        <authorList>
            <person name="McCartney M.A."/>
            <person name="Auch B."/>
            <person name="Kono T."/>
            <person name="Mallez S."/>
            <person name="Becker A."/>
            <person name="Gohl D.M."/>
            <person name="Silverstein K.A.T."/>
            <person name="Koren S."/>
            <person name="Bechman K.B."/>
            <person name="Herman A."/>
            <person name="Abrahante J.E."/>
            <person name="Garbe J."/>
        </authorList>
    </citation>
    <scope>NUCLEOTIDE SEQUENCE</scope>
    <source>
        <strain evidence="2">Duluth1</strain>
        <tissue evidence="2">Whole animal</tissue>
    </source>
</reference>
<protein>
    <submittedName>
        <fullName evidence="2">Uncharacterized protein</fullName>
    </submittedName>
</protein>
<feature type="compositionally biased region" description="Basic residues" evidence="1">
    <location>
        <begin position="179"/>
        <end position="192"/>
    </location>
</feature>
<dbReference type="EMBL" id="JAIWYP010000011">
    <property type="protein sequence ID" value="KAH3734012.1"/>
    <property type="molecule type" value="Genomic_DNA"/>
</dbReference>
<feature type="compositionally biased region" description="Basic and acidic residues" evidence="1">
    <location>
        <begin position="200"/>
        <end position="209"/>
    </location>
</feature>
<name>A0A9D4CVB6_DREPO</name>
<feature type="compositionally biased region" description="Basic and acidic residues" evidence="1">
    <location>
        <begin position="282"/>
        <end position="298"/>
    </location>
</feature>
<feature type="compositionally biased region" description="Low complexity" evidence="1">
    <location>
        <begin position="327"/>
        <end position="337"/>
    </location>
</feature>
<feature type="compositionally biased region" description="Acidic residues" evidence="1">
    <location>
        <begin position="560"/>
        <end position="602"/>
    </location>
</feature>
<reference evidence="2" key="1">
    <citation type="journal article" date="2019" name="bioRxiv">
        <title>The Genome of the Zebra Mussel, Dreissena polymorpha: A Resource for Invasive Species Research.</title>
        <authorList>
            <person name="McCartney M.A."/>
            <person name="Auch B."/>
            <person name="Kono T."/>
            <person name="Mallez S."/>
            <person name="Zhang Y."/>
            <person name="Obille A."/>
            <person name="Becker A."/>
            <person name="Abrahante J.E."/>
            <person name="Garbe J."/>
            <person name="Badalamenti J.P."/>
            <person name="Herman A."/>
            <person name="Mangelson H."/>
            <person name="Liachko I."/>
            <person name="Sullivan S."/>
            <person name="Sone E.D."/>
            <person name="Koren S."/>
            <person name="Silverstein K.A.T."/>
            <person name="Beckman K.B."/>
            <person name="Gohl D.M."/>
        </authorList>
    </citation>
    <scope>NUCLEOTIDE SEQUENCE</scope>
    <source>
        <strain evidence="2">Duluth1</strain>
        <tissue evidence="2">Whole animal</tissue>
    </source>
</reference>
<feature type="region of interest" description="Disordered" evidence="1">
    <location>
        <begin position="140"/>
        <end position="340"/>
    </location>
</feature>
<sequence length="602" mass="65410">MSDTPEPRFTNFMMKLKRSQTDPVAAKGASGGAMTTSTSVDETSTSGKGGSISVSATGGILAGGKMKVNFVPVQQLTEIVGIGDKISKRMHMFRLSQGNLDAKKLKEEFGGKMAAAMLSQMDFEINDMLMDRRSSTEDELKAVKKKSGSKVHIDEVEEEPKEETEISESEEGSAPAAVAKRRVSHKRKHKHHTTEDSEDEIKVQPEVKSRSKKSVNIKERESTKNKIKRKSKRKSVPVETSDTSDTETSDSSDEDVSLCMLLNGASQRRMSYSTTVRASPKRRGDSKIGNEENVDRYGKGGHTSSLKTVDRGGGRNISVGQTGSGSRGSRSVGPVRSGGRDVRFVNAETQTDDRSSESWGKAKGIVMSQVAELEEKIIEVNQLFTEEVDEAVPLGVGMQRWRIAGAGSTKINWDMEDNIRVDINRCSSEDVSRVVLKGVPEGSTCGSETSNVSSTSNQEGAKNLIRDSPVQISDGGGITGSGESGPAILNIGVAARDSGWYKINKINPSGDPELQEVAKDVLLEEEEALEAHIEPVMAGEEYEILGVDADDTGGPKSSEMEEEEDVDVEEVQPMEEDEEENVDAEEVQPMEEEEEEDGTLYI</sequence>
<keyword evidence="3" id="KW-1185">Reference proteome</keyword>
<organism evidence="2 3">
    <name type="scientific">Dreissena polymorpha</name>
    <name type="common">Zebra mussel</name>
    <name type="synonym">Mytilus polymorpha</name>
    <dbReference type="NCBI Taxonomy" id="45954"/>
    <lineage>
        <taxon>Eukaryota</taxon>
        <taxon>Metazoa</taxon>
        <taxon>Spiralia</taxon>
        <taxon>Lophotrochozoa</taxon>
        <taxon>Mollusca</taxon>
        <taxon>Bivalvia</taxon>
        <taxon>Autobranchia</taxon>
        <taxon>Heteroconchia</taxon>
        <taxon>Euheterodonta</taxon>
        <taxon>Imparidentia</taxon>
        <taxon>Neoheterodontei</taxon>
        <taxon>Myida</taxon>
        <taxon>Dreissenoidea</taxon>
        <taxon>Dreissenidae</taxon>
        <taxon>Dreissena</taxon>
    </lineage>
</organism>
<feature type="compositionally biased region" description="Polar residues" evidence="1">
    <location>
        <begin position="444"/>
        <end position="460"/>
    </location>
</feature>
<feature type="compositionally biased region" description="Acidic residues" evidence="1">
    <location>
        <begin position="155"/>
        <end position="171"/>
    </location>
</feature>
<accession>A0A9D4CVB6</accession>